<keyword evidence="1" id="KW-0732">Signal</keyword>
<evidence type="ECO:0000313" key="2">
    <source>
        <dbReference type="EMBL" id="ELR13597.1"/>
    </source>
</evidence>
<feature type="signal peptide" evidence="1">
    <location>
        <begin position="1"/>
        <end position="24"/>
    </location>
</feature>
<dbReference type="EMBL" id="KB008088">
    <property type="protein sequence ID" value="ELR13597.1"/>
    <property type="molecule type" value="Genomic_DNA"/>
</dbReference>
<organism evidence="2 3">
    <name type="scientific">Acanthamoeba castellanii (strain ATCC 30010 / Neff)</name>
    <dbReference type="NCBI Taxonomy" id="1257118"/>
    <lineage>
        <taxon>Eukaryota</taxon>
        <taxon>Amoebozoa</taxon>
        <taxon>Discosea</taxon>
        <taxon>Longamoebia</taxon>
        <taxon>Centramoebida</taxon>
        <taxon>Acanthamoebidae</taxon>
        <taxon>Acanthamoeba</taxon>
    </lineage>
</organism>
<protein>
    <submittedName>
        <fullName evidence="2">Uncharacterized protein</fullName>
    </submittedName>
</protein>
<evidence type="ECO:0000256" key="1">
    <source>
        <dbReference type="SAM" id="SignalP"/>
    </source>
</evidence>
<dbReference type="Proteomes" id="UP000011083">
    <property type="component" value="Unassembled WGS sequence"/>
</dbReference>
<gene>
    <name evidence="2" type="ORF">ACA1_024250</name>
</gene>
<feature type="chain" id="PRO_5003990406" evidence="1">
    <location>
        <begin position="25"/>
        <end position="594"/>
    </location>
</feature>
<dbReference type="VEuPathDB" id="AmoebaDB:ACA1_024250"/>
<reference evidence="2 3" key="1">
    <citation type="journal article" date="2013" name="Genome Biol.">
        <title>Genome of Acanthamoeba castellanii highlights extensive lateral gene transfer and early evolution of tyrosine kinase signaling.</title>
        <authorList>
            <person name="Clarke M."/>
            <person name="Lohan A.J."/>
            <person name="Liu B."/>
            <person name="Lagkouvardos I."/>
            <person name="Roy S."/>
            <person name="Zafar N."/>
            <person name="Bertelli C."/>
            <person name="Schilde C."/>
            <person name="Kianianmomeni A."/>
            <person name="Burglin T.R."/>
            <person name="Frech C."/>
            <person name="Turcotte B."/>
            <person name="Kopec K.O."/>
            <person name="Synnott J.M."/>
            <person name="Choo C."/>
            <person name="Paponov I."/>
            <person name="Finkler A."/>
            <person name="Soon Heng Tan C."/>
            <person name="Hutchins A.P."/>
            <person name="Weinmeier T."/>
            <person name="Rattei T."/>
            <person name="Chu J.S."/>
            <person name="Gimenez G."/>
            <person name="Irimia M."/>
            <person name="Rigden D.J."/>
            <person name="Fitzpatrick D.A."/>
            <person name="Lorenzo-Morales J."/>
            <person name="Bateman A."/>
            <person name="Chiu C.H."/>
            <person name="Tang P."/>
            <person name="Hegemann P."/>
            <person name="Fromm H."/>
            <person name="Raoult D."/>
            <person name="Greub G."/>
            <person name="Miranda-Saavedra D."/>
            <person name="Chen N."/>
            <person name="Nash P."/>
            <person name="Ginger M.L."/>
            <person name="Horn M."/>
            <person name="Schaap P."/>
            <person name="Caler L."/>
            <person name="Loftus B."/>
        </authorList>
    </citation>
    <scope>NUCLEOTIDE SEQUENCE [LARGE SCALE GENOMIC DNA]</scope>
    <source>
        <strain evidence="2 3">Neff</strain>
    </source>
</reference>
<sequence>MCPVRTALLLGLLALVLLIQTASAHSKPRGRFPELPDPPKKSFNISKVSSLHIIRAFVLYLTGAAASTPKGALIIPMDDLLQVGLFNLRSYGLVRTLLHAEVPVLWAIRSDKTKDGIDFWARTTPISLPVGLEINSLNITLNQLIGLATSAIPLPFFAGPFIVERQFVNKALQVAHNFTVASRVSLVDILRPLTNLTNSLGSLTSTLSGVTSGLTSTVDSVTSGVGGVVGGVTSGVGGVVGGFTSGVDGTETLEDGGSGRPVGPSSPSKRELLDILNLGATGVDKLLGLIVSDPGVNLFLLQENITVDGGHILLHKPKVLVSTAGDAQNTHTNILKAAGLVSGKHHRQPCHSIITQPHYEWEADKTASYYATVKAFVQNGGNFLAQSAAIDSFEHPIQGSDAGGFFAKGGITKKNLVNSLLETNNPPGESVSGYLNANQESGWWQNSGHSHVYNLELISDLLAGAPNGRSVHIAASAKLNTCSAGYCVADDHLTCGECKKCSAGSCLADEAQEAQTCHECGVCSVGQCVAAEAEGSDLYAKCGLCGVCSADGQCFEVCNPDDWAKNQTCVGAPTLFGAMWQRAKPCRAEQWPAR</sequence>
<dbReference type="KEGG" id="acan:ACA1_024250"/>
<keyword evidence="3" id="KW-1185">Reference proteome</keyword>
<dbReference type="RefSeq" id="XP_004335610.1">
    <property type="nucleotide sequence ID" value="XM_004335562.1"/>
</dbReference>
<dbReference type="GeneID" id="14914151"/>
<proteinExistence type="predicted"/>
<accession>L8GKS4</accession>
<evidence type="ECO:0000313" key="3">
    <source>
        <dbReference type="Proteomes" id="UP000011083"/>
    </source>
</evidence>
<dbReference type="AlphaFoldDB" id="L8GKS4"/>
<name>L8GKS4_ACACF</name>